<comment type="similarity">
    <text evidence="2 14">Belongs to the OXA1/ALB3/YidC family. Type 1 subfamily.</text>
</comment>
<dbReference type="Gene3D" id="2.70.98.90">
    <property type="match status" value="1"/>
</dbReference>
<evidence type="ECO:0000256" key="13">
    <source>
        <dbReference type="ARBA" id="ARBA00033342"/>
    </source>
</evidence>
<keyword evidence="7 14" id="KW-0812">Transmembrane</keyword>
<evidence type="ECO:0000256" key="2">
    <source>
        <dbReference type="ARBA" id="ARBA00010527"/>
    </source>
</evidence>
<evidence type="ECO:0000256" key="11">
    <source>
        <dbReference type="ARBA" id="ARBA00023186"/>
    </source>
</evidence>
<dbReference type="AlphaFoldDB" id="K8P3R1"/>
<dbReference type="InterPro" id="IPR047196">
    <property type="entry name" value="YidC_ALB_C"/>
</dbReference>
<keyword evidence="9 14" id="KW-1133">Transmembrane helix</keyword>
<dbReference type="NCBIfam" id="TIGR03592">
    <property type="entry name" value="yidC_oxa1_cterm"/>
    <property type="match status" value="1"/>
</dbReference>
<dbReference type="CDD" id="cd19961">
    <property type="entry name" value="EcYidC-like_peri"/>
    <property type="match status" value="1"/>
</dbReference>
<evidence type="ECO:0000256" key="9">
    <source>
        <dbReference type="ARBA" id="ARBA00022989"/>
    </source>
</evidence>
<evidence type="ECO:0000256" key="12">
    <source>
        <dbReference type="ARBA" id="ARBA00033245"/>
    </source>
</evidence>
<dbReference type="PATRIC" id="fig|883078.3.peg.3730"/>
<dbReference type="InterPro" id="IPR001708">
    <property type="entry name" value="YidC/ALB3/OXA1/COX18"/>
</dbReference>
<evidence type="ECO:0000256" key="14">
    <source>
        <dbReference type="HAMAP-Rule" id="MF_01810"/>
    </source>
</evidence>
<evidence type="ECO:0000256" key="15">
    <source>
        <dbReference type="SAM" id="MobiDB-lite"/>
    </source>
</evidence>
<dbReference type="NCBIfam" id="NF002353">
    <property type="entry name" value="PRK01318.1-4"/>
    <property type="match status" value="1"/>
</dbReference>
<dbReference type="InterPro" id="IPR019998">
    <property type="entry name" value="Membr_insert_YidC"/>
</dbReference>
<dbReference type="Proteomes" id="UP000001096">
    <property type="component" value="Unassembled WGS sequence"/>
</dbReference>
<feature type="transmembrane region" description="Helical" evidence="14">
    <location>
        <begin position="447"/>
        <end position="467"/>
    </location>
</feature>
<dbReference type="GO" id="GO:0032977">
    <property type="term" value="F:membrane insertase activity"/>
    <property type="evidence" value="ECO:0007669"/>
    <property type="project" value="InterPro"/>
</dbReference>
<feature type="domain" description="Membrane insertase YidC/Oxa/ALB C-terminal" evidence="16">
    <location>
        <begin position="384"/>
        <end position="587"/>
    </location>
</feature>
<name>K8P3R1_9BRAD</name>
<comment type="subcellular location">
    <subcellularLocation>
        <location evidence="1">Cell inner membrane</location>
        <topology evidence="1">Multi-pass membrane protein</topology>
    </subcellularLocation>
    <subcellularLocation>
        <location evidence="14">Cell membrane</location>
        <topology evidence="14">Multi-pass membrane protein</topology>
    </subcellularLocation>
</comment>
<feature type="domain" description="Membrane insertase YidC N-terminal" evidence="17">
    <location>
        <begin position="92"/>
        <end position="372"/>
    </location>
</feature>
<evidence type="ECO:0000313" key="18">
    <source>
        <dbReference type="EMBL" id="EKS37187.1"/>
    </source>
</evidence>
<keyword evidence="19" id="KW-1185">Reference proteome</keyword>
<keyword evidence="10 14" id="KW-0472">Membrane</keyword>
<evidence type="ECO:0000313" key="19">
    <source>
        <dbReference type="Proteomes" id="UP000001096"/>
    </source>
</evidence>
<dbReference type="PANTHER" id="PTHR12428">
    <property type="entry name" value="OXA1"/>
    <property type="match status" value="1"/>
</dbReference>
<dbReference type="InterPro" id="IPR038221">
    <property type="entry name" value="YidC_periplasmic_sf"/>
</dbReference>
<evidence type="ECO:0000256" key="6">
    <source>
        <dbReference type="ARBA" id="ARBA00022519"/>
    </source>
</evidence>
<proteinExistence type="inferred from homology"/>
<accession>K8P3R1</accession>
<evidence type="ECO:0000259" key="17">
    <source>
        <dbReference type="Pfam" id="PF14849"/>
    </source>
</evidence>
<keyword evidence="4 14" id="KW-0813">Transport</keyword>
<dbReference type="NCBIfam" id="TIGR03593">
    <property type="entry name" value="yidC_nterm"/>
    <property type="match status" value="1"/>
</dbReference>
<dbReference type="InterPro" id="IPR028053">
    <property type="entry name" value="Membr_insert_YidC_N"/>
</dbReference>
<evidence type="ECO:0000256" key="1">
    <source>
        <dbReference type="ARBA" id="ARBA00004429"/>
    </source>
</evidence>
<dbReference type="EMBL" id="AGWX01000004">
    <property type="protein sequence ID" value="EKS37187.1"/>
    <property type="molecule type" value="Genomic_DNA"/>
</dbReference>
<comment type="function">
    <text evidence="14">Required for the insertion and/or proper folding and/or complex formation of integral membrane proteins into the membrane. Involved in integration of membrane proteins that insert both dependently and independently of the Sec translocase complex, as well as at least some lipoproteins. Aids folding of multispanning membrane proteins.</text>
</comment>
<dbReference type="eggNOG" id="COG0706">
    <property type="taxonomic scope" value="Bacteria"/>
</dbReference>
<organism evidence="18 19">
    <name type="scientific">Afipia broomeae ATCC 49717</name>
    <dbReference type="NCBI Taxonomy" id="883078"/>
    <lineage>
        <taxon>Bacteria</taxon>
        <taxon>Pseudomonadati</taxon>
        <taxon>Pseudomonadota</taxon>
        <taxon>Alphaproteobacteria</taxon>
        <taxon>Hyphomicrobiales</taxon>
        <taxon>Nitrobacteraceae</taxon>
        <taxon>Afipia</taxon>
    </lineage>
</organism>
<reference evidence="18 19" key="1">
    <citation type="submission" date="2012-04" db="EMBL/GenBank/DDBJ databases">
        <title>The Genome Sequence of Afipia broomeae ATCC 49717.</title>
        <authorList>
            <consortium name="The Broad Institute Genome Sequencing Platform"/>
            <person name="Earl A."/>
            <person name="Ward D."/>
            <person name="Feldgarden M."/>
            <person name="Gevers D."/>
            <person name="Huys G."/>
            <person name="Walker B."/>
            <person name="Young S.K."/>
            <person name="Zeng Q."/>
            <person name="Gargeya S."/>
            <person name="Fitzgerald M."/>
            <person name="Haas B."/>
            <person name="Abouelleil A."/>
            <person name="Alvarado L."/>
            <person name="Arachchi H.M."/>
            <person name="Berlin A."/>
            <person name="Chapman S.B."/>
            <person name="Goldberg J."/>
            <person name="Griggs A."/>
            <person name="Gujja S."/>
            <person name="Hansen M."/>
            <person name="Howarth C."/>
            <person name="Imamovic A."/>
            <person name="Larimer J."/>
            <person name="McCowen C."/>
            <person name="Montmayeur A."/>
            <person name="Murphy C."/>
            <person name="Neiman D."/>
            <person name="Pearson M."/>
            <person name="Priest M."/>
            <person name="Roberts A."/>
            <person name="Saif S."/>
            <person name="Shea T."/>
            <person name="Sisk P."/>
            <person name="Sykes S."/>
            <person name="Wortman J."/>
            <person name="Nusbaum C."/>
            <person name="Birren B."/>
        </authorList>
    </citation>
    <scope>NUCLEOTIDE SEQUENCE [LARGE SCALE GENOMIC DNA]</scope>
    <source>
        <strain evidence="18 19">ATCC 49717</strain>
    </source>
</reference>
<dbReference type="HAMAP" id="MF_01810">
    <property type="entry name" value="YidC_type1"/>
    <property type="match status" value="1"/>
</dbReference>
<dbReference type="HOGENOM" id="CLU_016535_1_0_5"/>
<sequence>MIENRNTILAVILSGLVLIAWQYFYNIPTMEKQRAAQQAELAQKQAANPATPATTTPGANQPTPAAPGQQAGAPATAAPVQSRTTAIAAGPRVKIDTPSISGSIALTGGRIDDVALVKYRETVDPKSPAIELFSPSGTKEPFYAEFGFVPAAGATTKMPDKDTVWKQEGAGSLTPTTPVTLTWNNGQGLTFKRTISIDDKYLFTIKDDVSNVGDAPVTLYPFGLISRHGTPHVSGYYILHEGLIGVLGDQGLQEYGYKKMDDTKAVEFKVTNAWMGITDKYWAATLLPSPKANVQARFSSNLVGTLRTYQTDYLLDPMTIAIGGTASTATSLFAGAKESATVDAYDKQLGLNKFDRLIDWGWFYFITKPMFWAIDWFFHIFGNFGVAILAVTVLVKLIFFPLANKSYASMAKMKAVQPQLAALKDKYPDDKMKQQQEMMEIYKKEKINPIAGCLPILIQIPVFFSLYKVLFVTIEMRHAPFFGWIKDLSAPDPTNLFNLFGLFAFDPTQLPVLGYYLHLGIWPIIMGITMWFQMKLNPTPPDPTQKMIFDWMPLIFTFMLAGFPAGLVIYWAWNNLLSVLQQSYIMKKNGAKIELFDNVKSTFAGSKKTT</sequence>
<dbReference type="InterPro" id="IPR028055">
    <property type="entry name" value="YidC/Oxa/ALB_C"/>
</dbReference>
<feature type="transmembrane region" description="Helical" evidence="14">
    <location>
        <begin position="6"/>
        <end position="25"/>
    </location>
</feature>
<dbReference type="PRINTS" id="PR01900">
    <property type="entry name" value="YIDCPROTEIN"/>
</dbReference>
<protein>
    <recommendedName>
        <fullName evidence="3 14">Membrane protein insertase YidC</fullName>
    </recommendedName>
    <alternativeName>
        <fullName evidence="13 14">Foldase YidC</fullName>
    </alternativeName>
    <alternativeName>
        <fullName evidence="12 14">Membrane integrase YidC</fullName>
    </alternativeName>
    <alternativeName>
        <fullName evidence="14">Membrane protein YidC</fullName>
    </alternativeName>
</protein>
<keyword evidence="8 14" id="KW-0653">Protein transport</keyword>
<evidence type="ECO:0000256" key="3">
    <source>
        <dbReference type="ARBA" id="ARBA00015325"/>
    </source>
</evidence>
<dbReference type="PANTHER" id="PTHR12428:SF65">
    <property type="entry name" value="CYTOCHROME C OXIDASE ASSEMBLY PROTEIN COX18, MITOCHONDRIAL"/>
    <property type="match status" value="1"/>
</dbReference>
<comment type="caution">
    <text evidence="18">The sequence shown here is derived from an EMBL/GenBank/DDBJ whole genome shotgun (WGS) entry which is preliminary data.</text>
</comment>
<keyword evidence="5 14" id="KW-1003">Cell membrane</keyword>
<feature type="transmembrane region" description="Helical" evidence="14">
    <location>
        <begin position="513"/>
        <end position="532"/>
    </location>
</feature>
<dbReference type="FunFam" id="2.70.98.90:FF:000006">
    <property type="entry name" value="Membrane protein insertase YidC"/>
    <property type="match status" value="1"/>
</dbReference>
<dbReference type="Pfam" id="PF14849">
    <property type="entry name" value="YidC_periplas"/>
    <property type="match status" value="1"/>
</dbReference>
<dbReference type="PRINTS" id="PR00701">
    <property type="entry name" value="60KDINNERMP"/>
</dbReference>
<feature type="compositionally biased region" description="Low complexity" evidence="15">
    <location>
        <begin position="38"/>
        <end position="79"/>
    </location>
</feature>
<dbReference type="CDD" id="cd20070">
    <property type="entry name" value="5TM_YidC_Alb3"/>
    <property type="match status" value="1"/>
</dbReference>
<evidence type="ECO:0000256" key="7">
    <source>
        <dbReference type="ARBA" id="ARBA00022692"/>
    </source>
</evidence>
<dbReference type="GO" id="GO:0051205">
    <property type="term" value="P:protein insertion into membrane"/>
    <property type="evidence" value="ECO:0007669"/>
    <property type="project" value="TreeGrafter"/>
</dbReference>
<evidence type="ECO:0000256" key="4">
    <source>
        <dbReference type="ARBA" id="ARBA00022448"/>
    </source>
</evidence>
<dbReference type="RefSeq" id="WP_006022317.1">
    <property type="nucleotide sequence ID" value="NZ_KB375283.1"/>
</dbReference>
<dbReference type="GO" id="GO:0005886">
    <property type="term" value="C:plasma membrane"/>
    <property type="evidence" value="ECO:0007669"/>
    <property type="project" value="UniProtKB-SubCell"/>
</dbReference>
<evidence type="ECO:0000256" key="8">
    <source>
        <dbReference type="ARBA" id="ARBA00022927"/>
    </source>
</evidence>
<feature type="transmembrane region" description="Helical" evidence="14">
    <location>
        <begin position="553"/>
        <end position="573"/>
    </location>
</feature>
<feature type="transmembrane region" description="Helical" evidence="14">
    <location>
        <begin position="380"/>
        <end position="403"/>
    </location>
</feature>
<feature type="region of interest" description="Disordered" evidence="15">
    <location>
        <begin position="38"/>
        <end position="84"/>
    </location>
</feature>
<comment type="subunit">
    <text evidence="14">Interacts with the Sec translocase complex via SecD. Specifically interacts with transmembrane segments of nascent integral membrane proteins during membrane integration.</text>
</comment>
<evidence type="ECO:0000259" key="16">
    <source>
        <dbReference type="Pfam" id="PF02096"/>
    </source>
</evidence>
<evidence type="ECO:0000256" key="5">
    <source>
        <dbReference type="ARBA" id="ARBA00022475"/>
    </source>
</evidence>
<evidence type="ECO:0000256" key="10">
    <source>
        <dbReference type="ARBA" id="ARBA00023136"/>
    </source>
</evidence>
<keyword evidence="11 14" id="KW-0143">Chaperone</keyword>
<dbReference type="GO" id="GO:0015031">
    <property type="term" value="P:protein transport"/>
    <property type="evidence" value="ECO:0007669"/>
    <property type="project" value="UniProtKB-KW"/>
</dbReference>
<keyword evidence="6" id="KW-0997">Cell inner membrane</keyword>
<dbReference type="Pfam" id="PF02096">
    <property type="entry name" value="60KD_IMP"/>
    <property type="match status" value="1"/>
</dbReference>
<gene>
    <name evidence="14" type="primary">yidC</name>
    <name evidence="18" type="ORF">HMPREF9695_03605</name>
</gene>